<dbReference type="Proteomes" id="UP000282876">
    <property type="component" value="Unassembled WGS sequence"/>
</dbReference>
<protein>
    <submittedName>
        <fullName evidence="1">Uncharacterized protein</fullName>
    </submittedName>
</protein>
<proteinExistence type="predicted"/>
<accession>A0A437AIN0</accession>
<dbReference type="VEuPathDB" id="MicrosporidiaDB:TUBRATIS_26390"/>
<evidence type="ECO:0000313" key="1">
    <source>
        <dbReference type="EMBL" id="RVD90927.1"/>
    </source>
</evidence>
<name>A0A437AIN0_9MICR</name>
<feature type="non-terminal residue" evidence="1">
    <location>
        <position position="1"/>
    </location>
</feature>
<dbReference type="EMBL" id="RCSS01000714">
    <property type="protein sequence ID" value="RVD90927.1"/>
    <property type="molecule type" value="Genomic_DNA"/>
</dbReference>
<organism evidence="1 2">
    <name type="scientific">Tubulinosema ratisbonensis</name>
    <dbReference type="NCBI Taxonomy" id="291195"/>
    <lineage>
        <taxon>Eukaryota</taxon>
        <taxon>Fungi</taxon>
        <taxon>Fungi incertae sedis</taxon>
        <taxon>Microsporidia</taxon>
        <taxon>Tubulinosematoidea</taxon>
        <taxon>Tubulinosematidae</taxon>
        <taxon>Tubulinosema</taxon>
    </lineage>
</organism>
<sequence length="260" mass="31635">PVLEYFYDVYLFQGLRYFEEIYNGEFNPTDLIQNNVFETFHRYMTLLKNKNSKFMTLNSVKYFQYLKEYKTNEMTVTEIIKLYLLEMFRSQEFDTLKNFLPVLNLISDEEVLKNNDQNVAKAYHKLYTMLILQLSCIEFCLFGKTNSLFLQTDIPNHKKFILKKTKIKMLFFIWDFMTHNFRIFSNELIDFVLLLCYDSFLKIFDENVSKAYFSEEDLDLCFLEYKFMVIKYEVLISFLNLRINIITMCQPNYFRSRSYK</sequence>
<gene>
    <name evidence="1" type="ORF">TUBRATIS_26390</name>
</gene>
<reference evidence="1 2" key="1">
    <citation type="submission" date="2018-10" db="EMBL/GenBank/DDBJ databases">
        <title>Draft genome sequence of the microsporidian Tubulinosema ratisbonensis.</title>
        <authorList>
            <person name="Polonais V."/>
            <person name="Peyretaillade E."/>
            <person name="Niehus S."/>
            <person name="Wawrzyniak I."/>
            <person name="Franchet A."/>
            <person name="Gaspin C."/>
            <person name="Reichstadt M."/>
            <person name="Belser C."/>
            <person name="Labadie K."/>
            <person name="Delbac F."/>
            <person name="Ferrandon D."/>
        </authorList>
    </citation>
    <scope>NUCLEOTIDE SEQUENCE [LARGE SCALE GENOMIC DNA]</scope>
    <source>
        <strain evidence="1 2">Franzen</strain>
    </source>
</reference>
<comment type="caution">
    <text evidence="1">The sequence shown here is derived from an EMBL/GenBank/DDBJ whole genome shotgun (WGS) entry which is preliminary data.</text>
</comment>
<keyword evidence="2" id="KW-1185">Reference proteome</keyword>
<dbReference type="AlphaFoldDB" id="A0A437AIN0"/>
<evidence type="ECO:0000313" key="2">
    <source>
        <dbReference type="Proteomes" id="UP000282876"/>
    </source>
</evidence>